<gene>
    <name evidence="9" type="ORF">FMM05_13580</name>
</gene>
<accession>A0A552UZP5</accession>
<proteinExistence type="predicted"/>
<keyword evidence="4" id="KW-0808">Transferase</keyword>
<evidence type="ECO:0000256" key="2">
    <source>
        <dbReference type="ARBA" id="ARBA00012438"/>
    </source>
</evidence>
<dbReference type="NCBIfam" id="TIGR00229">
    <property type="entry name" value="sensory_box"/>
    <property type="match status" value="2"/>
</dbReference>
<evidence type="ECO:0000259" key="7">
    <source>
        <dbReference type="PROSITE" id="PS50112"/>
    </source>
</evidence>
<dbReference type="PROSITE" id="PS50112">
    <property type="entry name" value="PAS"/>
    <property type="match status" value="1"/>
</dbReference>
<evidence type="ECO:0000313" key="10">
    <source>
        <dbReference type="Proteomes" id="UP000320643"/>
    </source>
</evidence>
<dbReference type="SUPFAM" id="SSF47384">
    <property type="entry name" value="Homodimeric domain of signal transducing histidine kinase"/>
    <property type="match status" value="1"/>
</dbReference>
<organism evidence="9 10">
    <name type="scientific">Flavobacterium zepuense</name>
    <dbReference type="NCBI Taxonomy" id="2593302"/>
    <lineage>
        <taxon>Bacteria</taxon>
        <taxon>Pseudomonadati</taxon>
        <taxon>Bacteroidota</taxon>
        <taxon>Flavobacteriia</taxon>
        <taxon>Flavobacteriales</taxon>
        <taxon>Flavobacteriaceae</taxon>
        <taxon>Flavobacterium</taxon>
    </lineage>
</organism>
<dbReference type="OrthoDB" id="9766459at2"/>
<dbReference type="PRINTS" id="PR00344">
    <property type="entry name" value="BCTRLSENSOR"/>
</dbReference>
<dbReference type="InterPro" id="IPR052162">
    <property type="entry name" value="Sensor_kinase/Photoreceptor"/>
</dbReference>
<keyword evidence="10" id="KW-1185">Reference proteome</keyword>
<dbReference type="Gene3D" id="3.30.450.20">
    <property type="entry name" value="PAS domain"/>
    <property type="match status" value="5"/>
</dbReference>
<feature type="domain" description="Histidine kinase" evidence="6">
    <location>
        <begin position="668"/>
        <end position="893"/>
    </location>
</feature>
<dbReference type="RefSeq" id="WP_143373939.1">
    <property type="nucleotide sequence ID" value="NZ_VJVZ01000008.1"/>
</dbReference>
<evidence type="ECO:0000259" key="6">
    <source>
        <dbReference type="PROSITE" id="PS50109"/>
    </source>
</evidence>
<feature type="domain" description="PAC" evidence="8">
    <location>
        <begin position="201"/>
        <end position="258"/>
    </location>
</feature>
<dbReference type="InterPro" id="IPR036890">
    <property type="entry name" value="HATPase_C_sf"/>
</dbReference>
<dbReference type="SMART" id="SM00387">
    <property type="entry name" value="HATPase_c"/>
    <property type="match status" value="1"/>
</dbReference>
<dbReference type="EC" id="2.7.13.3" evidence="2"/>
<dbReference type="Gene3D" id="1.10.287.130">
    <property type="match status" value="1"/>
</dbReference>
<dbReference type="InterPro" id="IPR000014">
    <property type="entry name" value="PAS"/>
</dbReference>
<evidence type="ECO:0000256" key="1">
    <source>
        <dbReference type="ARBA" id="ARBA00000085"/>
    </source>
</evidence>
<dbReference type="InterPro" id="IPR013655">
    <property type="entry name" value="PAS_fold_3"/>
</dbReference>
<evidence type="ECO:0000256" key="3">
    <source>
        <dbReference type="ARBA" id="ARBA00022553"/>
    </source>
</evidence>
<dbReference type="PANTHER" id="PTHR43304:SF1">
    <property type="entry name" value="PAC DOMAIN-CONTAINING PROTEIN"/>
    <property type="match status" value="1"/>
</dbReference>
<dbReference type="Pfam" id="PF08447">
    <property type="entry name" value="PAS_3"/>
    <property type="match status" value="1"/>
</dbReference>
<evidence type="ECO:0000256" key="5">
    <source>
        <dbReference type="ARBA" id="ARBA00022777"/>
    </source>
</evidence>
<dbReference type="InterPro" id="IPR003661">
    <property type="entry name" value="HisK_dim/P_dom"/>
</dbReference>
<evidence type="ECO:0000259" key="8">
    <source>
        <dbReference type="PROSITE" id="PS50113"/>
    </source>
</evidence>
<dbReference type="SMART" id="SM00086">
    <property type="entry name" value="PAC"/>
    <property type="match status" value="5"/>
</dbReference>
<dbReference type="SUPFAM" id="SSF55785">
    <property type="entry name" value="PYP-like sensor domain (PAS domain)"/>
    <property type="match status" value="5"/>
</dbReference>
<dbReference type="InterPro" id="IPR036097">
    <property type="entry name" value="HisK_dim/P_sf"/>
</dbReference>
<dbReference type="InterPro" id="IPR035965">
    <property type="entry name" value="PAS-like_dom_sf"/>
</dbReference>
<dbReference type="InterPro" id="IPR000700">
    <property type="entry name" value="PAS-assoc_C"/>
</dbReference>
<keyword evidence="3" id="KW-0597">Phosphoprotein</keyword>
<dbReference type="PANTHER" id="PTHR43304">
    <property type="entry name" value="PHYTOCHROME-LIKE PROTEIN CPH1"/>
    <property type="match status" value="1"/>
</dbReference>
<name>A0A552UZP5_9FLAO</name>
<dbReference type="InterPro" id="IPR005467">
    <property type="entry name" value="His_kinase_dom"/>
</dbReference>
<feature type="domain" description="PAC" evidence="8">
    <location>
        <begin position="76"/>
        <end position="128"/>
    </location>
</feature>
<dbReference type="Pfam" id="PF08448">
    <property type="entry name" value="PAS_4"/>
    <property type="match status" value="3"/>
</dbReference>
<dbReference type="FunFam" id="3.30.450.20:FF:000099">
    <property type="entry name" value="Sensory box sensor histidine kinase"/>
    <property type="match status" value="1"/>
</dbReference>
<comment type="catalytic activity">
    <reaction evidence="1">
        <text>ATP + protein L-histidine = ADP + protein N-phospho-L-histidine.</text>
        <dbReference type="EC" id="2.7.13.3"/>
    </reaction>
</comment>
<dbReference type="Pfam" id="PF13188">
    <property type="entry name" value="PAS_8"/>
    <property type="match status" value="1"/>
</dbReference>
<dbReference type="PROSITE" id="PS50109">
    <property type="entry name" value="HIS_KIN"/>
    <property type="match status" value="1"/>
</dbReference>
<dbReference type="InterPro" id="IPR001610">
    <property type="entry name" value="PAC"/>
</dbReference>
<reference evidence="9 10" key="1">
    <citation type="submission" date="2019-07" db="EMBL/GenBank/DDBJ databases">
        <title>Flavobacterium sp. nov., isolated from glacier ice.</title>
        <authorList>
            <person name="Liu Q."/>
            <person name="Xin Y.-H."/>
        </authorList>
    </citation>
    <scope>NUCLEOTIDE SEQUENCE [LARGE SCALE GENOMIC DNA]</scope>
    <source>
        <strain evidence="9 10">ZT4R6</strain>
    </source>
</reference>
<dbReference type="SUPFAM" id="SSF55874">
    <property type="entry name" value="ATPase domain of HSP90 chaperone/DNA topoisomerase II/histidine kinase"/>
    <property type="match status" value="1"/>
</dbReference>
<dbReference type="AlphaFoldDB" id="A0A552UZP5"/>
<dbReference type="CDD" id="cd00082">
    <property type="entry name" value="HisKA"/>
    <property type="match status" value="1"/>
</dbReference>
<dbReference type="Pfam" id="PF00512">
    <property type="entry name" value="HisKA"/>
    <property type="match status" value="1"/>
</dbReference>
<evidence type="ECO:0000256" key="4">
    <source>
        <dbReference type="ARBA" id="ARBA00022679"/>
    </source>
</evidence>
<dbReference type="SMART" id="SM00091">
    <property type="entry name" value="PAS"/>
    <property type="match status" value="5"/>
</dbReference>
<sequence length="893" mass="101417">MSSTPQEFLLLNAMPQMVWTNLPDGKVSLYNKKWEEYTGLKMATGVEWITPETVHPEDLQNLVKKFQHALKENIPFEAEARYKRADGQYRWHLNRSCPLTNDEGKIYSWIGTATDIKDQKNAEQGLVKKTLEETNTHLDLLRNTVPAMIFYLDKEQRYKSYNNAFMEWFEVDATTALGITVREFLGEAHYVKAFPYLEKAYNGEQQIYEVFAPTRMRGGKWLNVVYTPHIDNQGNIIGVIVHSTDVTQSKQTEISLRESEARFRALVEEAPVATCLFTGKEMTIEIANDMMLGVWGKDASVIGRKLEDAVPELKGQPFLDILDQVYTTGIAYTKTAAAADLEVDGVLSTYYFNFTYKPLFDQNGEVYGIMDMAVDVTEQVIVRKKIEESERKLRTLIQSAPPAIGMFVGKDLIIESPNQMFKDTIGRGNEIEGKSLRTLMPELEQQPFLGLLDDVFTTGKMFQVDGAKLQVLKDDKLEEKYFNVTFSPLFDESGNVYAIIDVSVDVTDAVLAKKNIEEKEKELREVITAAPVGICVVSSLHLNIEEVNDRFLTIIGAERIEQSKIISVFRSELESVFGSGTKHTAEEREMIILRNDLKESMYVTFEFIPFLNENETVIKVMVVAIEMTQQVQMRKEIEKAVAERTKELDTLNINLQRSNYELEQFAYIASHDLQEPVRKINTFLGMLENSLENINDKSINYLEKIKNSTQRMEALIRDVLAFSTLSPNSILLSNVNLQDILNEVSSQNEVLISNKHAVVEYSNLPIIKAIPSQMLQLLNNLMSNALKYSKDGVSPEIRVGATKLNDKEIKNLPQLSPQKKYLKIEFTDNGIGFDEQHADRIFKIFQRLHGKNEFEGTGIGLAICQKIVHNHGGEIIARPRPEGGAIFTIILPD</sequence>
<evidence type="ECO:0000313" key="9">
    <source>
        <dbReference type="EMBL" id="TRW23681.1"/>
    </source>
</evidence>
<dbReference type="GO" id="GO:0000155">
    <property type="term" value="F:phosphorelay sensor kinase activity"/>
    <property type="evidence" value="ECO:0007669"/>
    <property type="project" value="InterPro"/>
</dbReference>
<dbReference type="Proteomes" id="UP000320643">
    <property type="component" value="Unassembled WGS sequence"/>
</dbReference>
<dbReference type="Gene3D" id="3.30.565.10">
    <property type="entry name" value="Histidine kinase-like ATPase, C-terminal domain"/>
    <property type="match status" value="1"/>
</dbReference>
<dbReference type="EMBL" id="VJVZ01000008">
    <property type="protein sequence ID" value="TRW23681.1"/>
    <property type="molecule type" value="Genomic_DNA"/>
</dbReference>
<keyword evidence="5" id="KW-0418">Kinase</keyword>
<dbReference type="CDD" id="cd00130">
    <property type="entry name" value="PAS"/>
    <property type="match status" value="1"/>
</dbReference>
<dbReference type="InterPro" id="IPR013656">
    <property type="entry name" value="PAS_4"/>
</dbReference>
<feature type="domain" description="PAS" evidence="7">
    <location>
        <begin position="10"/>
        <end position="73"/>
    </location>
</feature>
<dbReference type="Pfam" id="PF02518">
    <property type="entry name" value="HATPase_c"/>
    <property type="match status" value="1"/>
</dbReference>
<dbReference type="InterPro" id="IPR004358">
    <property type="entry name" value="Sig_transdc_His_kin-like_C"/>
</dbReference>
<comment type="caution">
    <text evidence="9">The sequence shown here is derived from an EMBL/GenBank/DDBJ whole genome shotgun (WGS) entry which is preliminary data.</text>
</comment>
<dbReference type="PROSITE" id="PS50113">
    <property type="entry name" value="PAC"/>
    <property type="match status" value="4"/>
</dbReference>
<feature type="domain" description="PAC" evidence="8">
    <location>
        <begin position="465"/>
        <end position="518"/>
    </location>
</feature>
<protein>
    <recommendedName>
        <fullName evidence="2">histidine kinase</fullName>
        <ecNumber evidence="2">2.7.13.3</ecNumber>
    </recommendedName>
</protein>
<feature type="domain" description="PAC" evidence="8">
    <location>
        <begin position="334"/>
        <end position="388"/>
    </location>
</feature>
<dbReference type="InterPro" id="IPR003594">
    <property type="entry name" value="HATPase_dom"/>
</dbReference>
<dbReference type="SMART" id="SM00388">
    <property type="entry name" value="HisKA"/>
    <property type="match status" value="1"/>
</dbReference>